<feature type="domain" description="Zn(2)-C6 fungal-type" evidence="4">
    <location>
        <begin position="17"/>
        <end position="45"/>
    </location>
</feature>
<dbReference type="GO" id="GO:0045944">
    <property type="term" value="P:positive regulation of transcription by RNA polymerase II"/>
    <property type="evidence" value="ECO:0007669"/>
    <property type="project" value="TreeGrafter"/>
</dbReference>
<dbReference type="PROSITE" id="PS00463">
    <property type="entry name" value="ZN2_CY6_FUNGAL_1"/>
    <property type="match status" value="1"/>
</dbReference>
<dbReference type="InterPro" id="IPR036864">
    <property type="entry name" value="Zn2-C6_fun-type_DNA-bd_sf"/>
</dbReference>
<dbReference type="Pfam" id="PF11951">
    <property type="entry name" value="Fungal_trans_2"/>
    <property type="match status" value="1"/>
</dbReference>
<dbReference type="SMART" id="SM00066">
    <property type="entry name" value="GAL4"/>
    <property type="match status" value="1"/>
</dbReference>
<evidence type="ECO:0000256" key="2">
    <source>
        <dbReference type="ARBA" id="ARBA00023242"/>
    </source>
</evidence>
<dbReference type="InterPro" id="IPR021858">
    <property type="entry name" value="Fun_TF"/>
</dbReference>
<evidence type="ECO:0000256" key="1">
    <source>
        <dbReference type="ARBA" id="ARBA00004123"/>
    </source>
</evidence>
<sequence>MASSQTSAAERTRSFTGCRTCRNRHAKCDEGQPKCGNCQRLGLECEGYVPKLCWLNDDPVNKDEHRAAHRGSLYRFPLSSESERRLMTAKLVESVGKQNSTKLLADLDEACEKAVSHNGKCSVNLFKGPFGVFPAVESKPASSPSTATQTHPADQPSEAPGPVFDFDEDDALVENIHRDVDIGLIDPFDHDMLFNSTDRNFNFDLLDPALLDVSPSVKLPDGHLSALVESDILPQESMDLTFSPRPLTQLGSPPPPSLFISPGYSNANGVAIPEHAQPLLCYYKQCIDHTGKAFKPRRRSPGELLFLPCALETFAELSLWNTTSSARSALLYAVLANSAFQADRAALCQTKWRDIAVRHQAQAGRHLRDALLRETTGPSQVAYKDLLMAILAVAMISLFNGAHTFRSYLLDAEKLIRLRGLIEQKSTPIRLLHHMYTHLRIITESFSTEFAIDFGHDDNDSNKTAVSQARAFRTAENALNIGLDPAFVKTGDDGYNDIHLDVQGRWSKTMYPSIYNIPESLMTMLSQTISFANEKARLETIAATNPAVSASLTDHAKTLEGVIWSWELPEIQAGSLSRASIGLDDEDNNAHLESQHSRSMILAIHQALLIYFYRRVYNMNAMLLQDRVRQTLDYLEPCLTLEWWIEDQDFATSLAWSVFIAACEAVLPVLRQRALDILTTIDNRGIFFTSAPPTEVVTAIWQRREVLKAT</sequence>
<dbReference type="GO" id="GO:0000976">
    <property type="term" value="F:transcription cis-regulatory region binding"/>
    <property type="evidence" value="ECO:0007669"/>
    <property type="project" value="TreeGrafter"/>
</dbReference>
<dbReference type="Proteomes" id="UP000030651">
    <property type="component" value="Unassembled WGS sequence"/>
</dbReference>
<accession>W3XFG8</accession>
<dbReference type="InParanoid" id="W3XFG8"/>
<feature type="compositionally biased region" description="Polar residues" evidence="3">
    <location>
        <begin position="140"/>
        <end position="152"/>
    </location>
</feature>
<evidence type="ECO:0000313" key="5">
    <source>
        <dbReference type="EMBL" id="ETS84172.1"/>
    </source>
</evidence>
<dbReference type="CDD" id="cd00067">
    <property type="entry name" value="GAL4"/>
    <property type="match status" value="1"/>
</dbReference>
<reference evidence="6" key="1">
    <citation type="journal article" date="2015" name="BMC Genomics">
        <title>Genomic and transcriptomic analysis of the endophytic fungus Pestalotiopsis fici reveals its lifestyle and high potential for synthesis of natural products.</title>
        <authorList>
            <person name="Wang X."/>
            <person name="Zhang X."/>
            <person name="Liu L."/>
            <person name="Xiang M."/>
            <person name="Wang W."/>
            <person name="Sun X."/>
            <person name="Che Y."/>
            <person name="Guo L."/>
            <person name="Liu G."/>
            <person name="Guo L."/>
            <person name="Wang C."/>
            <person name="Yin W.B."/>
            <person name="Stadler M."/>
            <person name="Zhang X."/>
            <person name="Liu X."/>
        </authorList>
    </citation>
    <scope>NUCLEOTIDE SEQUENCE [LARGE SCALE GENOMIC DNA]</scope>
    <source>
        <strain evidence="6">W106-1 / CGMCC3.15140</strain>
    </source>
</reference>
<organism evidence="5 6">
    <name type="scientific">Pestalotiopsis fici (strain W106-1 / CGMCC3.15140)</name>
    <dbReference type="NCBI Taxonomy" id="1229662"/>
    <lineage>
        <taxon>Eukaryota</taxon>
        <taxon>Fungi</taxon>
        <taxon>Dikarya</taxon>
        <taxon>Ascomycota</taxon>
        <taxon>Pezizomycotina</taxon>
        <taxon>Sordariomycetes</taxon>
        <taxon>Xylariomycetidae</taxon>
        <taxon>Amphisphaeriales</taxon>
        <taxon>Sporocadaceae</taxon>
        <taxon>Pestalotiopsis</taxon>
    </lineage>
</organism>
<dbReference type="GO" id="GO:0005634">
    <property type="term" value="C:nucleus"/>
    <property type="evidence" value="ECO:0007669"/>
    <property type="project" value="UniProtKB-SubCell"/>
</dbReference>
<dbReference type="OMA" id="YTLSWFD"/>
<dbReference type="eggNOG" id="ENOG502SIDN">
    <property type="taxonomic scope" value="Eukaryota"/>
</dbReference>
<dbReference type="InterPro" id="IPR001138">
    <property type="entry name" value="Zn2Cys6_DnaBD"/>
</dbReference>
<name>W3XFG8_PESFW</name>
<dbReference type="OrthoDB" id="3477330at2759"/>
<dbReference type="SUPFAM" id="SSF57701">
    <property type="entry name" value="Zn2/Cys6 DNA-binding domain"/>
    <property type="match status" value="1"/>
</dbReference>
<dbReference type="PANTHER" id="PTHR37534:SF7">
    <property type="entry name" value="TRANSCRIPTIONAL ACTIVATOR PROTEIN UGA3"/>
    <property type="match status" value="1"/>
</dbReference>
<dbReference type="EMBL" id="KI912110">
    <property type="protein sequence ID" value="ETS84172.1"/>
    <property type="molecule type" value="Genomic_DNA"/>
</dbReference>
<evidence type="ECO:0000259" key="4">
    <source>
        <dbReference type="PROSITE" id="PS50048"/>
    </source>
</evidence>
<dbReference type="PANTHER" id="PTHR37534">
    <property type="entry name" value="TRANSCRIPTIONAL ACTIVATOR PROTEIN UGA3"/>
    <property type="match status" value="1"/>
</dbReference>
<protein>
    <recommendedName>
        <fullName evidence="4">Zn(2)-C6 fungal-type domain-containing protein</fullName>
    </recommendedName>
</protein>
<evidence type="ECO:0000256" key="3">
    <source>
        <dbReference type="SAM" id="MobiDB-lite"/>
    </source>
</evidence>
<dbReference type="GO" id="GO:0008270">
    <property type="term" value="F:zinc ion binding"/>
    <property type="evidence" value="ECO:0007669"/>
    <property type="project" value="InterPro"/>
</dbReference>
<feature type="region of interest" description="Disordered" evidence="3">
    <location>
        <begin position="137"/>
        <end position="165"/>
    </location>
</feature>
<dbReference type="FunCoup" id="W3XFG8">
    <property type="interactions" value="250"/>
</dbReference>
<dbReference type="AlphaFoldDB" id="W3XFG8"/>
<gene>
    <name evidence="5" type="ORF">PFICI_02197</name>
</gene>
<dbReference type="Gene3D" id="4.10.240.10">
    <property type="entry name" value="Zn(2)-C6 fungal-type DNA-binding domain"/>
    <property type="match status" value="1"/>
</dbReference>
<comment type="subcellular location">
    <subcellularLocation>
        <location evidence="1">Nucleus</location>
    </subcellularLocation>
</comment>
<dbReference type="Pfam" id="PF00172">
    <property type="entry name" value="Zn_clus"/>
    <property type="match status" value="1"/>
</dbReference>
<keyword evidence="2" id="KW-0539">Nucleus</keyword>
<dbReference type="KEGG" id="pfy:PFICI_02197"/>
<keyword evidence="6" id="KW-1185">Reference proteome</keyword>
<dbReference type="HOGENOM" id="CLU_009030_0_0_1"/>
<dbReference type="GO" id="GO:0000981">
    <property type="term" value="F:DNA-binding transcription factor activity, RNA polymerase II-specific"/>
    <property type="evidence" value="ECO:0007669"/>
    <property type="project" value="InterPro"/>
</dbReference>
<proteinExistence type="predicted"/>
<dbReference type="PROSITE" id="PS50048">
    <property type="entry name" value="ZN2_CY6_FUNGAL_2"/>
    <property type="match status" value="1"/>
</dbReference>
<dbReference type="RefSeq" id="XP_007828969.1">
    <property type="nucleotide sequence ID" value="XM_007830778.1"/>
</dbReference>
<dbReference type="GeneID" id="19267210"/>
<evidence type="ECO:0000313" key="6">
    <source>
        <dbReference type="Proteomes" id="UP000030651"/>
    </source>
</evidence>